<dbReference type="Proteomes" id="UP000308092">
    <property type="component" value="Unassembled WGS sequence"/>
</dbReference>
<dbReference type="EMBL" id="SOSA01000220">
    <property type="protein sequence ID" value="THC94217.1"/>
    <property type="molecule type" value="Genomic_DNA"/>
</dbReference>
<protein>
    <submittedName>
        <fullName evidence="1">Uncharacterized protein</fullName>
    </submittedName>
</protein>
<proteinExistence type="predicted"/>
<name>A0A4S3JI33_9EURO</name>
<accession>A0A4S3JI33</accession>
<sequence>MYSTLEFSRPAPLRNLIPVRDRESHPYLAGVADEQLQTCSINVIVEWRNVTFHGWEPTNSFV</sequence>
<evidence type="ECO:0000313" key="2">
    <source>
        <dbReference type="Proteomes" id="UP000308092"/>
    </source>
</evidence>
<reference evidence="1 2" key="1">
    <citation type="submission" date="2019-03" db="EMBL/GenBank/DDBJ databases">
        <title>The genome sequence of a newly discovered highly antifungal drug resistant Aspergillus species, Aspergillus tanneri NIH 1004.</title>
        <authorList>
            <person name="Mounaud S."/>
            <person name="Singh I."/>
            <person name="Joardar V."/>
            <person name="Pakala S."/>
            <person name="Pakala S."/>
            <person name="Venepally P."/>
            <person name="Hoover J."/>
            <person name="Nierman W."/>
            <person name="Chung J."/>
            <person name="Losada L."/>
        </authorList>
    </citation>
    <scope>NUCLEOTIDE SEQUENCE [LARGE SCALE GENOMIC DNA]</scope>
    <source>
        <strain evidence="1 2">NIH1004</strain>
    </source>
</reference>
<dbReference type="AlphaFoldDB" id="A0A4S3JI33"/>
<dbReference type="VEuPathDB" id="FungiDB:EYZ11_006316"/>
<keyword evidence="2" id="KW-1185">Reference proteome</keyword>
<gene>
    <name evidence="1" type="ORF">EYZ11_006316</name>
</gene>
<comment type="caution">
    <text evidence="1">The sequence shown here is derived from an EMBL/GenBank/DDBJ whole genome shotgun (WGS) entry which is preliminary data.</text>
</comment>
<organism evidence="1 2">
    <name type="scientific">Aspergillus tanneri</name>
    <dbReference type="NCBI Taxonomy" id="1220188"/>
    <lineage>
        <taxon>Eukaryota</taxon>
        <taxon>Fungi</taxon>
        <taxon>Dikarya</taxon>
        <taxon>Ascomycota</taxon>
        <taxon>Pezizomycotina</taxon>
        <taxon>Eurotiomycetes</taxon>
        <taxon>Eurotiomycetidae</taxon>
        <taxon>Eurotiales</taxon>
        <taxon>Aspergillaceae</taxon>
        <taxon>Aspergillus</taxon>
        <taxon>Aspergillus subgen. Circumdati</taxon>
    </lineage>
</organism>
<evidence type="ECO:0000313" key="1">
    <source>
        <dbReference type="EMBL" id="THC94217.1"/>
    </source>
</evidence>